<name>W2MKV6_PHYNI</name>
<evidence type="ECO:0000313" key="2">
    <source>
        <dbReference type="EMBL" id="ETM36273.1"/>
    </source>
</evidence>
<protein>
    <submittedName>
        <fullName evidence="2">Uncharacterized protein</fullName>
    </submittedName>
</protein>
<proteinExistence type="predicted"/>
<gene>
    <name evidence="2" type="ORF">L914_16999</name>
</gene>
<feature type="region of interest" description="Disordered" evidence="1">
    <location>
        <begin position="49"/>
        <end position="75"/>
    </location>
</feature>
<dbReference type="EMBL" id="KI695340">
    <property type="protein sequence ID" value="ETM36273.1"/>
    <property type="molecule type" value="Genomic_DNA"/>
</dbReference>
<organism evidence="2">
    <name type="scientific">Phytophthora nicotianae</name>
    <name type="common">Potato buckeye rot agent</name>
    <name type="synonym">Phytophthora parasitica</name>
    <dbReference type="NCBI Taxonomy" id="4792"/>
    <lineage>
        <taxon>Eukaryota</taxon>
        <taxon>Sar</taxon>
        <taxon>Stramenopiles</taxon>
        <taxon>Oomycota</taxon>
        <taxon>Peronosporomycetes</taxon>
        <taxon>Peronosporales</taxon>
        <taxon>Peronosporaceae</taxon>
        <taxon>Phytophthora</taxon>
    </lineage>
</organism>
<evidence type="ECO:0000256" key="1">
    <source>
        <dbReference type="SAM" id="MobiDB-lite"/>
    </source>
</evidence>
<sequence length="201" mass="22580">MHLDEDIGQRRFVSSFIKNYAALHAPEQYLPQLIIPDTVDEINCDNKYRDGSETISNENTETDEVHGEGDIENDHDGTFTSESVNYGDLERSDVNISGDAVGNEHSTPDLEHCRMLIQAEDFGGGISMPHYGHIRPSVDYFNSNLILQNFVVADIDNNINHVYFYDERAQGKDADALCSLRLNYHLAKLLGNLHSNLPPAE</sequence>
<reference evidence="2" key="1">
    <citation type="submission" date="2013-11" db="EMBL/GenBank/DDBJ databases">
        <title>The Genome Sequence of Phytophthora parasitica IAC_01/95.</title>
        <authorList>
            <consortium name="The Broad Institute Genomics Platform"/>
            <person name="Russ C."/>
            <person name="Tyler B."/>
            <person name="Panabieres F."/>
            <person name="Shan W."/>
            <person name="Tripathy S."/>
            <person name="Grunwald N."/>
            <person name="Machado M."/>
            <person name="Johnson C.S."/>
            <person name="Arredondo F."/>
            <person name="Hong C."/>
            <person name="Coffey M."/>
            <person name="Young S.K."/>
            <person name="Zeng Q."/>
            <person name="Gargeya S."/>
            <person name="Fitzgerald M."/>
            <person name="Abouelleil A."/>
            <person name="Alvarado L."/>
            <person name="Chapman S.B."/>
            <person name="Gainer-Dewar J."/>
            <person name="Goldberg J."/>
            <person name="Griggs A."/>
            <person name="Gujja S."/>
            <person name="Hansen M."/>
            <person name="Howarth C."/>
            <person name="Imamovic A."/>
            <person name="Ireland A."/>
            <person name="Larimer J."/>
            <person name="McCowan C."/>
            <person name="Murphy C."/>
            <person name="Pearson M."/>
            <person name="Poon T.W."/>
            <person name="Priest M."/>
            <person name="Roberts A."/>
            <person name="Saif S."/>
            <person name="Shea T."/>
            <person name="Sykes S."/>
            <person name="Wortman J."/>
            <person name="Nusbaum C."/>
            <person name="Birren B."/>
        </authorList>
    </citation>
    <scope>NUCLEOTIDE SEQUENCE [LARGE SCALE GENOMIC DNA]</scope>
    <source>
        <strain evidence="2">IAC_01/95</strain>
    </source>
</reference>
<accession>W2MKV6</accession>
<dbReference type="AlphaFoldDB" id="W2MKV6"/>
<dbReference type="Proteomes" id="UP000054532">
    <property type="component" value="Unassembled WGS sequence"/>
</dbReference>
<dbReference type="VEuPathDB" id="FungiDB:PPTG_05628"/>
<feature type="non-terminal residue" evidence="2">
    <location>
        <position position="201"/>
    </location>
</feature>
<feature type="compositionally biased region" description="Basic and acidic residues" evidence="1">
    <location>
        <begin position="63"/>
        <end position="75"/>
    </location>
</feature>